<name>A0A316A607_9ACTN</name>
<accession>A0A316A607</accession>
<comment type="caution">
    <text evidence="2">The sequence shown here is derived from an EMBL/GenBank/DDBJ whole genome shotgun (WGS) entry which is preliminary data.</text>
</comment>
<dbReference type="EMBL" id="QGDQ01000018">
    <property type="protein sequence ID" value="PWJ52668.1"/>
    <property type="molecule type" value="Genomic_DNA"/>
</dbReference>
<keyword evidence="3" id="KW-1185">Reference proteome</keyword>
<evidence type="ECO:0000256" key="1">
    <source>
        <dbReference type="SAM" id="MobiDB-lite"/>
    </source>
</evidence>
<feature type="region of interest" description="Disordered" evidence="1">
    <location>
        <begin position="1"/>
        <end position="25"/>
    </location>
</feature>
<protein>
    <submittedName>
        <fullName evidence="2">Uncharacterized protein</fullName>
    </submittedName>
</protein>
<organism evidence="2 3">
    <name type="scientific">Quadrisphaera granulorum</name>
    <dbReference type="NCBI Taxonomy" id="317664"/>
    <lineage>
        <taxon>Bacteria</taxon>
        <taxon>Bacillati</taxon>
        <taxon>Actinomycetota</taxon>
        <taxon>Actinomycetes</taxon>
        <taxon>Kineosporiales</taxon>
        <taxon>Kineosporiaceae</taxon>
        <taxon>Quadrisphaera</taxon>
    </lineage>
</organism>
<evidence type="ECO:0000313" key="3">
    <source>
        <dbReference type="Proteomes" id="UP000245469"/>
    </source>
</evidence>
<gene>
    <name evidence="2" type="ORF">BXY45_11839</name>
</gene>
<proteinExistence type="predicted"/>
<evidence type="ECO:0000313" key="2">
    <source>
        <dbReference type="EMBL" id="PWJ52668.1"/>
    </source>
</evidence>
<reference evidence="2 3" key="1">
    <citation type="submission" date="2018-03" db="EMBL/GenBank/DDBJ databases">
        <title>Genomic Encyclopedia of Archaeal and Bacterial Type Strains, Phase II (KMG-II): from individual species to whole genera.</title>
        <authorList>
            <person name="Goeker M."/>
        </authorList>
    </citation>
    <scope>NUCLEOTIDE SEQUENCE [LARGE SCALE GENOMIC DNA]</scope>
    <source>
        <strain evidence="2 3">DSM 44889</strain>
    </source>
</reference>
<dbReference type="AlphaFoldDB" id="A0A316A607"/>
<sequence>MFVSHSTERSLDAAASLGVPTATREPRELSVRMAAEAVRRVHALPDVPADAPLEPHPDSKAPGANFIDVRDDHTHPRYWVGMAGEVLATSTEPEAGPIPVIRRARARYAAAVEAVRLRHRLPVSTELFATPDPFVDGAFFVHEAPVDGAVAVVRWVDAHGLVHDGYRLVDGSPEWEQSTVAARRDALRAQPSTAALVDAEG</sequence>
<feature type="compositionally biased region" description="Basic and acidic residues" evidence="1">
    <location>
        <begin position="1"/>
        <end position="11"/>
    </location>
</feature>
<dbReference type="Proteomes" id="UP000245469">
    <property type="component" value="Unassembled WGS sequence"/>
</dbReference>